<keyword evidence="2" id="KW-1185">Reference proteome</keyword>
<comment type="caution">
    <text evidence="1">The sequence shown here is derived from an EMBL/GenBank/DDBJ whole genome shotgun (WGS) entry which is preliminary data.</text>
</comment>
<accession>A0ACB6ZQG2</accession>
<reference evidence="1" key="1">
    <citation type="submission" date="2019-10" db="EMBL/GenBank/DDBJ databases">
        <authorList>
            <consortium name="DOE Joint Genome Institute"/>
            <person name="Kuo A."/>
            <person name="Miyauchi S."/>
            <person name="Kiss E."/>
            <person name="Drula E."/>
            <person name="Kohler A."/>
            <person name="Sanchez-Garcia M."/>
            <person name="Andreopoulos B."/>
            <person name="Barry K.W."/>
            <person name="Bonito G."/>
            <person name="Buee M."/>
            <person name="Carver A."/>
            <person name="Chen C."/>
            <person name="Cichocki N."/>
            <person name="Clum A."/>
            <person name="Culley D."/>
            <person name="Crous P.W."/>
            <person name="Fauchery L."/>
            <person name="Girlanda M."/>
            <person name="Hayes R."/>
            <person name="Keri Z."/>
            <person name="Labutti K."/>
            <person name="Lipzen A."/>
            <person name="Lombard V."/>
            <person name="Magnuson J."/>
            <person name="Maillard F."/>
            <person name="Morin E."/>
            <person name="Murat C."/>
            <person name="Nolan M."/>
            <person name="Ohm R."/>
            <person name="Pangilinan J."/>
            <person name="Pereira M."/>
            <person name="Perotto S."/>
            <person name="Peter M."/>
            <person name="Riley R."/>
            <person name="Sitrit Y."/>
            <person name="Stielow B."/>
            <person name="Szollosi G."/>
            <person name="Zifcakova L."/>
            <person name="Stursova M."/>
            <person name="Spatafora J.W."/>
            <person name="Tedersoo L."/>
            <person name="Vaario L.-M."/>
            <person name="Yamada A."/>
            <person name="Yan M."/>
            <person name="Wang P."/>
            <person name="Xu J."/>
            <person name="Bruns T."/>
            <person name="Baldrian P."/>
            <person name="Vilgalys R."/>
            <person name="Henrissat B."/>
            <person name="Grigoriev I.V."/>
            <person name="Hibbett D."/>
            <person name="Nagy L.G."/>
            <person name="Martin F.M."/>
        </authorList>
    </citation>
    <scope>NUCLEOTIDE SEQUENCE</scope>
    <source>
        <strain evidence="1">P2</strain>
    </source>
</reference>
<evidence type="ECO:0000313" key="2">
    <source>
        <dbReference type="Proteomes" id="UP000886501"/>
    </source>
</evidence>
<proteinExistence type="predicted"/>
<protein>
    <submittedName>
        <fullName evidence="1">Uncharacterized protein</fullName>
    </submittedName>
</protein>
<organism evidence="1 2">
    <name type="scientific">Thelephora ganbajun</name>
    <name type="common">Ganba fungus</name>
    <dbReference type="NCBI Taxonomy" id="370292"/>
    <lineage>
        <taxon>Eukaryota</taxon>
        <taxon>Fungi</taxon>
        <taxon>Dikarya</taxon>
        <taxon>Basidiomycota</taxon>
        <taxon>Agaricomycotina</taxon>
        <taxon>Agaricomycetes</taxon>
        <taxon>Thelephorales</taxon>
        <taxon>Thelephoraceae</taxon>
        <taxon>Thelephora</taxon>
    </lineage>
</organism>
<dbReference type="Proteomes" id="UP000886501">
    <property type="component" value="Unassembled WGS sequence"/>
</dbReference>
<reference evidence="1" key="2">
    <citation type="journal article" date="2020" name="Nat. Commun.">
        <title>Large-scale genome sequencing of mycorrhizal fungi provides insights into the early evolution of symbiotic traits.</title>
        <authorList>
            <person name="Miyauchi S."/>
            <person name="Kiss E."/>
            <person name="Kuo A."/>
            <person name="Drula E."/>
            <person name="Kohler A."/>
            <person name="Sanchez-Garcia M."/>
            <person name="Morin E."/>
            <person name="Andreopoulos B."/>
            <person name="Barry K.W."/>
            <person name="Bonito G."/>
            <person name="Buee M."/>
            <person name="Carver A."/>
            <person name="Chen C."/>
            <person name="Cichocki N."/>
            <person name="Clum A."/>
            <person name="Culley D."/>
            <person name="Crous P.W."/>
            <person name="Fauchery L."/>
            <person name="Girlanda M."/>
            <person name="Hayes R.D."/>
            <person name="Keri Z."/>
            <person name="LaButti K."/>
            <person name="Lipzen A."/>
            <person name="Lombard V."/>
            <person name="Magnuson J."/>
            <person name="Maillard F."/>
            <person name="Murat C."/>
            <person name="Nolan M."/>
            <person name="Ohm R.A."/>
            <person name="Pangilinan J."/>
            <person name="Pereira M.F."/>
            <person name="Perotto S."/>
            <person name="Peter M."/>
            <person name="Pfister S."/>
            <person name="Riley R."/>
            <person name="Sitrit Y."/>
            <person name="Stielow J.B."/>
            <person name="Szollosi G."/>
            <person name="Zifcakova L."/>
            <person name="Stursova M."/>
            <person name="Spatafora J.W."/>
            <person name="Tedersoo L."/>
            <person name="Vaario L.M."/>
            <person name="Yamada A."/>
            <person name="Yan M."/>
            <person name="Wang P."/>
            <person name="Xu J."/>
            <person name="Bruns T."/>
            <person name="Baldrian P."/>
            <person name="Vilgalys R."/>
            <person name="Dunand C."/>
            <person name="Henrissat B."/>
            <person name="Grigoriev I.V."/>
            <person name="Hibbett D."/>
            <person name="Nagy L.G."/>
            <person name="Martin F.M."/>
        </authorList>
    </citation>
    <scope>NUCLEOTIDE SEQUENCE</scope>
    <source>
        <strain evidence="1">P2</strain>
    </source>
</reference>
<sequence>MSDNHILSEKIVRLEVQLDKMRMGSNYSPGNGLDRSTPSSTLSSAPAPTAEAYPNDV</sequence>
<evidence type="ECO:0000313" key="1">
    <source>
        <dbReference type="EMBL" id="KAF9651814.1"/>
    </source>
</evidence>
<gene>
    <name evidence="1" type="ORF">BDM02DRAFT_3184314</name>
</gene>
<name>A0ACB6ZQG2_THEGA</name>
<dbReference type="EMBL" id="MU117973">
    <property type="protein sequence ID" value="KAF9651814.1"/>
    <property type="molecule type" value="Genomic_DNA"/>
</dbReference>